<dbReference type="Proteomes" id="UP000176404">
    <property type="component" value="Unassembled WGS sequence"/>
</dbReference>
<dbReference type="PANTHER" id="PTHR12526">
    <property type="entry name" value="GLYCOSYLTRANSFERASE"/>
    <property type="match status" value="1"/>
</dbReference>
<name>A0A1F8B5Q7_9BACT</name>
<dbReference type="PANTHER" id="PTHR12526:SF630">
    <property type="entry name" value="GLYCOSYLTRANSFERASE"/>
    <property type="match status" value="1"/>
</dbReference>
<dbReference type="AlphaFoldDB" id="A0A1F8B5Q7"/>
<proteinExistence type="predicted"/>
<dbReference type="Gene3D" id="3.40.50.2000">
    <property type="entry name" value="Glycogen Phosphorylase B"/>
    <property type="match status" value="2"/>
</dbReference>
<dbReference type="CDD" id="cd03801">
    <property type="entry name" value="GT4_PimA-like"/>
    <property type="match status" value="1"/>
</dbReference>
<sequence length="409" mass="47096">MKVEKKKKIAIFHCGFIYTGGGERIVLEEISGLRRRGYKVDCFVPIYDPTLSYPDIVKNYRIKTFLPQLPRFFPLRFAIQMVASCVLAPALSIRFRKYDLFLGANQPGAYMAWVISRVLRKPYFVYLSQPNRVLHPRDYEDWQNVVDYYFLYKIINKFAKKAVSYLDRRSITEGKNLFINGSFVASEICKIYKPKSWIDCPGGVRPIARKVLKIDRYNGSVKINSHRVKKPYLLFTSRHEPWKRFDWAIEATNMVIKRVPEAKLVIPGAENSYTPKLKYLASELGISDRVVFSGAISQKSLWRLYENACIYIFTSPKEDLGIVVEEAQGAAVPIVAWNAGGPTVTVINGKTGFLVNPYDLKELSEKIVSLLKNSQKRNEMGKVAWEHIKKNFSWGRHLDILGKEFKKVI</sequence>
<dbReference type="GO" id="GO:0016757">
    <property type="term" value="F:glycosyltransferase activity"/>
    <property type="evidence" value="ECO:0007669"/>
    <property type="project" value="InterPro"/>
</dbReference>
<evidence type="ECO:0000313" key="3">
    <source>
        <dbReference type="Proteomes" id="UP000176404"/>
    </source>
</evidence>
<dbReference type="UniPathway" id="UPA00378"/>
<reference evidence="2 3" key="1">
    <citation type="journal article" date="2016" name="Nat. Commun.">
        <title>Thousands of microbial genomes shed light on interconnected biogeochemical processes in an aquifer system.</title>
        <authorList>
            <person name="Anantharaman K."/>
            <person name="Brown C.T."/>
            <person name="Hug L.A."/>
            <person name="Sharon I."/>
            <person name="Castelle C.J."/>
            <person name="Probst A.J."/>
            <person name="Thomas B.C."/>
            <person name="Singh A."/>
            <person name="Wilkins M.J."/>
            <person name="Karaoz U."/>
            <person name="Brodie E.L."/>
            <person name="Williams K.H."/>
            <person name="Hubbard S.S."/>
            <person name="Banfield J.F."/>
        </authorList>
    </citation>
    <scope>NUCLEOTIDE SEQUENCE [LARGE SCALE GENOMIC DNA]</scope>
</reference>
<gene>
    <name evidence="2" type="ORF">A2892_03460</name>
</gene>
<protein>
    <recommendedName>
        <fullName evidence="1">Glycosyl transferase family 1 domain-containing protein</fullName>
    </recommendedName>
</protein>
<feature type="domain" description="Glycosyl transferase family 1" evidence="1">
    <location>
        <begin position="223"/>
        <end position="384"/>
    </location>
</feature>
<organism evidence="2 3">
    <name type="scientific">Candidatus Woesebacteria bacterium RIFCSPLOWO2_01_FULL_39_10b</name>
    <dbReference type="NCBI Taxonomy" id="1802517"/>
    <lineage>
        <taxon>Bacteria</taxon>
        <taxon>Candidatus Woeseibacteriota</taxon>
    </lineage>
</organism>
<accession>A0A1F8B5Q7</accession>
<dbReference type="SUPFAM" id="SSF53756">
    <property type="entry name" value="UDP-Glycosyltransferase/glycogen phosphorylase"/>
    <property type="match status" value="1"/>
</dbReference>
<evidence type="ECO:0000259" key="1">
    <source>
        <dbReference type="Pfam" id="PF00534"/>
    </source>
</evidence>
<evidence type="ECO:0000313" key="2">
    <source>
        <dbReference type="EMBL" id="OGM59383.1"/>
    </source>
</evidence>
<dbReference type="Pfam" id="PF00534">
    <property type="entry name" value="Glycos_transf_1"/>
    <property type="match status" value="1"/>
</dbReference>
<dbReference type="STRING" id="1802517.A2892_03460"/>
<dbReference type="InterPro" id="IPR001296">
    <property type="entry name" value="Glyco_trans_1"/>
</dbReference>
<comment type="caution">
    <text evidence="2">The sequence shown here is derived from an EMBL/GenBank/DDBJ whole genome shotgun (WGS) entry which is preliminary data.</text>
</comment>
<dbReference type="EMBL" id="MGHD01000020">
    <property type="protein sequence ID" value="OGM59383.1"/>
    <property type="molecule type" value="Genomic_DNA"/>
</dbReference>